<dbReference type="InterPro" id="IPR027417">
    <property type="entry name" value="P-loop_NTPase"/>
</dbReference>
<dbReference type="AlphaFoldDB" id="A0A6J6VMB7"/>
<feature type="region of interest" description="Disordered" evidence="1">
    <location>
        <begin position="1"/>
        <end position="23"/>
    </location>
</feature>
<name>A0A6J6VMB7_9ZZZZ</name>
<proteinExistence type="predicted"/>
<protein>
    <submittedName>
        <fullName evidence="2">Unannotated protein</fullName>
    </submittedName>
</protein>
<accession>A0A6J6VMB7</accession>
<dbReference type="SUPFAM" id="SSF52540">
    <property type="entry name" value="P-loop containing nucleoside triphosphate hydrolases"/>
    <property type="match status" value="1"/>
</dbReference>
<sequence>MREERSTLSSVHAIQTGGARAPVGRDDQLRTAEQVLRTDSVQVVGMPGTGVTALVETVVRRRADAGHPVLRVPPSPWSPRPTTPLEQVGTLLSHTDSPTVVVDDAHLVPVPDLEALLAAVEGRGGRVVIGVHPGDLVDRDVVHLPGLPRDAVRRLLESALGHRPGLSEELLVAGLARVTRGHVSHLRALLEPEVLRALAGLAAREQDLDALRTPFADALATRTHATLADLDEDSRLAASIVAVAGPHAPGALLDAAAGIDQLARAREARLLERHGETHRYRHAAVRDLVRRSLPVDVLAEARWRLGVGAQATGLHHAPAGVF</sequence>
<organism evidence="2">
    <name type="scientific">freshwater metagenome</name>
    <dbReference type="NCBI Taxonomy" id="449393"/>
    <lineage>
        <taxon>unclassified sequences</taxon>
        <taxon>metagenomes</taxon>
        <taxon>ecological metagenomes</taxon>
    </lineage>
</organism>
<evidence type="ECO:0000256" key="1">
    <source>
        <dbReference type="SAM" id="MobiDB-lite"/>
    </source>
</evidence>
<gene>
    <name evidence="2" type="ORF">UFOPK2761_03454</name>
</gene>
<reference evidence="2" key="1">
    <citation type="submission" date="2020-05" db="EMBL/GenBank/DDBJ databases">
        <authorList>
            <person name="Chiriac C."/>
            <person name="Salcher M."/>
            <person name="Ghai R."/>
            <person name="Kavagutti S V."/>
        </authorList>
    </citation>
    <scope>NUCLEOTIDE SEQUENCE</scope>
</reference>
<dbReference type="EMBL" id="CAEZYQ010000051">
    <property type="protein sequence ID" value="CAB4772085.1"/>
    <property type="molecule type" value="Genomic_DNA"/>
</dbReference>
<evidence type="ECO:0000313" key="2">
    <source>
        <dbReference type="EMBL" id="CAB4772085.1"/>
    </source>
</evidence>